<proteinExistence type="predicted"/>
<reference evidence="2" key="1">
    <citation type="journal article" date="2014" name="Front. Microbiol.">
        <title>High frequency of phylogenetically diverse reductive dehalogenase-homologous genes in deep subseafloor sedimentary metagenomes.</title>
        <authorList>
            <person name="Kawai M."/>
            <person name="Futagami T."/>
            <person name="Toyoda A."/>
            <person name="Takaki Y."/>
            <person name="Nishi S."/>
            <person name="Hori S."/>
            <person name="Arai W."/>
            <person name="Tsubouchi T."/>
            <person name="Morono Y."/>
            <person name="Uchiyama I."/>
            <person name="Ito T."/>
            <person name="Fujiyama A."/>
            <person name="Inagaki F."/>
            <person name="Takami H."/>
        </authorList>
    </citation>
    <scope>NUCLEOTIDE SEQUENCE</scope>
    <source>
        <strain evidence="2">Expedition CK06-06</strain>
    </source>
</reference>
<gene>
    <name evidence="2" type="ORF">S03H2_17866</name>
</gene>
<protein>
    <submittedName>
        <fullName evidence="2">Uncharacterized protein</fullName>
    </submittedName>
</protein>
<accession>X1FYI2</accession>
<organism evidence="2">
    <name type="scientific">marine sediment metagenome</name>
    <dbReference type="NCBI Taxonomy" id="412755"/>
    <lineage>
        <taxon>unclassified sequences</taxon>
        <taxon>metagenomes</taxon>
        <taxon>ecological metagenomes</taxon>
    </lineage>
</organism>
<evidence type="ECO:0000256" key="1">
    <source>
        <dbReference type="SAM" id="Phobius"/>
    </source>
</evidence>
<comment type="caution">
    <text evidence="2">The sequence shown here is derived from an EMBL/GenBank/DDBJ whole genome shotgun (WGS) entry which is preliminary data.</text>
</comment>
<sequence>MKRKIVIPLVVITVVVVLVIALVFVFMPPSQEPDLETGSRKAIILCSANDFYPYEAEEDYNGGNDANFVSNSGNWTFSGTHSVGLWVPELSN</sequence>
<name>X1FYI2_9ZZZZ</name>
<keyword evidence="1" id="KW-0812">Transmembrane</keyword>
<feature type="transmembrane region" description="Helical" evidence="1">
    <location>
        <begin position="7"/>
        <end position="27"/>
    </location>
</feature>
<keyword evidence="1" id="KW-0472">Membrane</keyword>
<dbReference type="AlphaFoldDB" id="X1FYI2"/>
<keyword evidence="1" id="KW-1133">Transmembrane helix</keyword>
<evidence type="ECO:0000313" key="2">
    <source>
        <dbReference type="EMBL" id="GAH34394.1"/>
    </source>
</evidence>
<dbReference type="EMBL" id="BARU01009241">
    <property type="protein sequence ID" value="GAH34394.1"/>
    <property type="molecule type" value="Genomic_DNA"/>
</dbReference>